<feature type="compositionally biased region" description="Basic and acidic residues" evidence="3">
    <location>
        <begin position="63"/>
        <end position="78"/>
    </location>
</feature>
<name>A0A7R8YPQ8_HERIL</name>
<keyword evidence="1 2" id="KW-0175">Coiled coil</keyword>
<feature type="compositionally biased region" description="Low complexity" evidence="3">
    <location>
        <begin position="174"/>
        <end position="186"/>
    </location>
</feature>
<dbReference type="FunCoup" id="A0A7R8YPQ8">
    <property type="interactions" value="3"/>
</dbReference>
<feature type="region of interest" description="Disordered" evidence="3">
    <location>
        <begin position="355"/>
        <end position="493"/>
    </location>
</feature>
<proteinExistence type="predicted"/>
<feature type="compositionally biased region" description="Low complexity" evidence="3">
    <location>
        <begin position="411"/>
        <end position="430"/>
    </location>
</feature>
<feature type="compositionally biased region" description="Basic and acidic residues" evidence="3">
    <location>
        <begin position="360"/>
        <end position="371"/>
    </location>
</feature>
<feature type="region of interest" description="Disordered" evidence="3">
    <location>
        <begin position="672"/>
        <end position="744"/>
    </location>
</feature>
<sequence>MFKFFRRSRADKCDRLDSDNNAGNAKKSISTKENVKAPKLSATLENSLLSRGLPRASASSNNDKNKVLRGRHEDHHDPPQLQANRGGNRKLSHLQKTAGPLPVANDAQSRENTKTNCYSPSYAKEKSSRNEIVDLTRGDRTSQYRTQNDRSRSRLIDKNASTHDNRLHLLQRQNQCQKNQQQQQHPQTPPKRSDQAPIAPNSFNPINKSREFFYEIMGKNRNRNRNRNRNKDSKPYNRDNVSNTSSSVGREPGDQQNKSNELVAQMQDQLTKQQQECDKMPNQTEGISGGDLSATVDSNISNENIDKFVKENENKDEENFENFGYQITKSKNSENLVMNYEGEDQDDREKQIEGNTISESHVEAQPDRGDPTEDSQADDVSQPQCADAPSDVNGDQGENRFSDGNEESYQSSNNFDNTSNNSNSNATDSANETHKEENSIVIGDLNVQHVERSESRNENDPQHFDADEDQSGRQQDTPDAALASSTQDDAPVQSEWHSLKNFEDDRNSIDGQLQIDQDDLEEQQTSAPISTSLIDCDCDNQQPRQELDDANMGQDNSKSASDRHRRSSADQVHSNIVIPTITVADYSDARGATKDYVTNDSAGLAPDNEVFYDTEAFDIDSCNNQSVEDCDNDSNLQFVACESSDDRVIIEDDPEDPEVNYGGACNNFSDIPTTVIDTSDTPNNDSSPDNNNIYHSDTGDNINLSNTSSSSTINDSKNSDSPDSGIELLDESHHNQSSTGGENFLHINRDSELFVRGGSTDCDESFLFPSDNEDHDYQQQHHHQQTYHQSDFDSDSKDKPILIDSISLPDVVVESTAGGSSGIGMGNSHSVKPVDHVEDHNKHHSATIIVTDHNDNETRDLVNQEARYSAQLEEAQKIILSAQTKVNDLQAKIDSLEKELSIKSWNVDRLQGELQAANKEDACVRRRLNLLQDEIVDIKQKYSENEYELNRRYDELKTKHTELLDNYRHTQNLANALQTQLAFAQSDIETVRKEKQKLCEEKDAELRNLQEALKESQEKHKELEIKWQKEFESLRTQNADREEHLMADCEWKLRTMQRTCKDKVEAAKKEKNEALEKANEISTRATEQIERVTHLIPLEAEIKQLRGLTNDQRESMSSMSEQMTELRDDLEAANKRLEEEIENVRKIRLHCDNALSDKDRQMIQKIEEARGTVAVEWETRLLEEMTRLKHELEMVHAEERREALDKLQAEHIEEIKVLTCRYGANEEELQMEVAKLRQTLQEKCDEFKALKEQTDAALLETRLHLERADSEYQIAFNREIDKREQLAEQLKAEFAKEKSEMEEKFRERLNQVKDEFAKELANATDAMQLKHRKQLEQQWEKLIAEKEEALQTMESRHRIRLDEAASRIKELEIQHQRDLKEMKNNFEIERTTLETRDLQNSQEIEQLHRKCRCLTNLFEEMRMRYERREPRTEDLREIAELRERCESQERDLHALTERLREIQMEREEENSADVQQRKSKVANRKPPPKTIPTNCDVIYEENEERESPHKENNGIIDAIAAEAESGDSEEEDEDDEEDDDNEESKNLDGISEETNEATVIAVQS</sequence>
<feature type="coiled-coil region" evidence="2">
    <location>
        <begin position="1116"/>
        <end position="1150"/>
    </location>
</feature>
<feature type="coiled-coil region" evidence="2">
    <location>
        <begin position="872"/>
        <end position="1026"/>
    </location>
</feature>
<protein>
    <submittedName>
        <fullName evidence="4">Uncharacterized protein</fullName>
    </submittedName>
</protein>
<evidence type="ECO:0000256" key="3">
    <source>
        <dbReference type="SAM" id="MobiDB-lite"/>
    </source>
</evidence>
<dbReference type="EMBL" id="LR899010">
    <property type="protein sequence ID" value="CAD7081006.1"/>
    <property type="molecule type" value="Genomic_DNA"/>
</dbReference>
<feature type="compositionally biased region" description="Low complexity" evidence="3">
    <location>
        <begin position="677"/>
        <end position="692"/>
    </location>
</feature>
<feature type="compositionally biased region" description="Low complexity" evidence="3">
    <location>
        <begin position="701"/>
        <end position="721"/>
    </location>
</feature>
<feature type="compositionally biased region" description="Basic and acidic residues" evidence="3">
    <location>
        <begin position="790"/>
        <end position="799"/>
    </location>
</feature>
<feature type="compositionally biased region" description="Polar residues" evidence="3">
    <location>
        <begin position="472"/>
        <end position="488"/>
    </location>
</feature>
<feature type="coiled-coil region" evidence="2">
    <location>
        <begin position="1057"/>
        <end position="1088"/>
    </location>
</feature>
<feature type="compositionally biased region" description="Basic and acidic residues" evidence="3">
    <location>
        <begin position="8"/>
        <end position="18"/>
    </location>
</feature>
<evidence type="ECO:0000313" key="4">
    <source>
        <dbReference type="EMBL" id="CAD7081006.1"/>
    </source>
</evidence>
<dbReference type="PANTHER" id="PTHR18870:SF9">
    <property type="entry name" value="PROTEIN TAG-278-RELATED"/>
    <property type="match status" value="1"/>
</dbReference>
<feature type="region of interest" description="Disordered" evidence="3">
    <location>
        <begin position="174"/>
        <end position="297"/>
    </location>
</feature>
<feature type="region of interest" description="Disordered" evidence="3">
    <location>
        <begin position="1466"/>
        <end position="1564"/>
    </location>
</feature>
<feature type="compositionally biased region" description="Low complexity" evidence="3">
    <location>
        <begin position="1513"/>
        <end position="1523"/>
    </location>
</feature>
<dbReference type="OrthoDB" id="75801at2759"/>
<organism evidence="4 5">
    <name type="scientific">Hermetia illucens</name>
    <name type="common">Black soldier fly</name>
    <dbReference type="NCBI Taxonomy" id="343691"/>
    <lineage>
        <taxon>Eukaryota</taxon>
        <taxon>Metazoa</taxon>
        <taxon>Ecdysozoa</taxon>
        <taxon>Arthropoda</taxon>
        <taxon>Hexapoda</taxon>
        <taxon>Insecta</taxon>
        <taxon>Pterygota</taxon>
        <taxon>Neoptera</taxon>
        <taxon>Endopterygota</taxon>
        <taxon>Diptera</taxon>
        <taxon>Brachycera</taxon>
        <taxon>Stratiomyomorpha</taxon>
        <taxon>Stratiomyidae</taxon>
        <taxon>Hermetiinae</taxon>
        <taxon>Hermetia</taxon>
    </lineage>
</organism>
<feature type="region of interest" description="Disordered" evidence="3">
    <location>
        <begin position="765"/>
        <end position="799"/>
    </location>
</feature>
<evidence type="ECO:0000256" key="2">
    <source>
        <dbReference type="SAM" id="Coils"/>
    </source>
</evidence>
<evidence type="ECO:0000313" key="5">
    <source>
        <dbReference type="Proteomes" id="UP000594454"/>
    </source>
</evidence>
<feature type="coiled-coil region" evidence="2">
    <location>
        <begin position="1226"/>
        <end position="1253"/>
    </location>
</feature>
<keyword evidence="5" id="KW-1185">Reference proteome</keyword>
<feature type="compositionally biased region" description="Basic and acidic residues" evidence="3">
    <location>
        <begin position="123"/>
        <end position="161"/>
    </location>
</feature>
<dbReference type="Proteomes" id="UP000594454">
    <property type="component" value="Chromosome 2"/>
</dbReference>
<feature type="compositionally biased region" description="Basic residues" evidence="3">
    <location>
        <begin position="1477"/>
        <end position="1487"/>
    </location>
</feature>
<feature type="region of interest" description="Disordered" evidence="3">
    <location>
        <begin position="1"/>
        <end position="87"/>
    </location>
</feature>
<gene>
    <name evidence="4" type="ORF">HERILL_LOCUS4133</name>
</gene>
<feature type="region of interest" description="Disordered" evidence="3">
    <location>
        <begin position="519"/>
        <end position="573"/>
    </location>
</feature>
<feature type="compositionally biased region" description="Polar residues" evidence="3">
    <location>
        <begin position="525"/>
        <end position="544"/>
    </location>
</feature>
<accession>A0A7R8YPQ8</accession>
<dbReference type="InParanoid" id="A0A7R8YPQ8"/>
<feature type="region of interest" description="Disordered" evidence="3">
    <location>
        <begin position="99"/>
        <end position="161"/>
    </location>
</feature>
<evidence type="ECO:0000256" key="1">
    <source>
        <dbReference type="ARBA" id="ARBA00023054"/>
    </source>
</evidence>
<feature type="compositionally biased region" description="Polar residues" evidence="3">
    <location>
        <begin position="19"/>
        <end position="32"/>
    </location>
</feature>
<dbReference type="PANTHER" id="PTHR18870">
    <property type="entry name" value="PROTEIN TAG-278-RELATED"/>
    <property type="match status" value="1"/>
</dbReference>
<reference evidence="4 5" key="1">
    <citation type="submission" date="2020-11" db="EMBL/GenBank/DDBJ databases">
        <authorList>
            <person name="Wallbank WR R."/>
            <person name="Pardo Diaz C."/>
            <person name="Kozak K."/>
            <person name="Martin S."/>
            <person name="Jiggins C."/>
            <person name="Moest M."/>
            <person name="Warren A I."/>
            <person name="Generalovic N T."/>
            <person name="Byers J.R.P. K."/>
            <person name="Montejo-Kovacevich G."/>
            <person name="Yen C E."/>
        </authorList>
    </citation>
    <scope>NUCLEOTIDE SEQUENCE [LARGE SCALE GENOMIC DNA]</scope>
</reference>
<feature type="compositionally biased region" description="Acidic residues" evidence="3">
    <location>
        <begin position="1524"/>
        <end position="1542"/>
    </location>
</feature>
<feature type="compositionally biased region" description="Polar residues" evidence="3">
    <location>
        <begin position="239"/>
        <end position="274"/>
    </location>
</feature>
<feature type="coiled-coil region" evidence="2">
    <location>
        <begin position="1280"/>
        <end position="1381"/>
    </location>
</feature>
<feature type="compositionally biased region" description="Basic and acidic residues" evidence="3">
    <location>
        <begin position="449"/>
        <end position="465"/>
    </location>
</feature>